<accession>A0A0V0QIU8</accession>
<sequence length="126" mass="15244">MDIEEEIYKINYEVLKKSEPNLTKIIAKSGQSQLYYYDYTIKHWSEMSIKGPIFLIQQKDDTGKLIILNLEELEPFKLQLNNNQKFEKSPDNKYIYYKQNGEVYCIHISQMKDLERLYEEIQQFIF</sequence>
<comment type="subcellular location">
    <subcellularLocation>
        <location evidence="1">Cytoplasm</location>
    </subcellularLocation>
</comment>
<dbReference type="EMBL" id="LDAU01000159">
    <property type="protein sequence ID" value="KRX01957.1"/>
    <property type="molecule type" value="Genomic_DNA"/>
</dbReference>
<dbReference type="InterPro" id="IPR010334">
    <property type="entry name" value="Dcp1"/>
</dbReference>
<dbReference type="Pfam" id="PF06058">
    <property type="entry name" value="DCP1"/>
    <property type="match status" value="1"/>
</dbReference>
<reference evidence="4 5" key="1">
    <citation type="journal article" date="2015" name="Sci. Rep.">
        <title>Genome of the facultative scuticociliatosis pathogen Pseudocohnilembus persalinus provides insight into its virulence through horizontal gene transfer.</title>
        <authorList>
            <person name="Xiong J."/>
            <person name="Wang G."/>
            <person name="Cheng J."/>
            <person name="Tian M."/>
            <person name="Pan X."/>
            <person name="Warren A."/>
            <person name="Jiang C."/>
            <person name="Yuan D."/>
            <person name="Miao W."/>
        </authorList>
    </citation>
    <scope>NUCLEOTIDE SEQUENCE [LARGE SCALE GENOMIC DNA]</scope>
    <source>
        <strain evidence="4">36N120E</strain>
    </source>
</reference>
<dbReference type="GO" id="GO:0005737">
    <property type="term" value="C:cytoplasm"/>
    <property type="evidence" value="ECO:0007669"/>
    <property type="project" value="UniProtKB-SubCell"/>
</dbReference>
<proteinExistence type="inferred from homology"/>
<dbReference type="GO" id="GO:0000290">
    <property type="term" value="P:deadenylation-dependent decapping of nuclear-transcribed mRNA"/>
    <property type="evidence" value="ECO:0007669"/>
    <property type="project" value="InterPro"/>
</dbReference>
<dbReference type="InParanoid" id="A0A0V0QIU8"/>
<evidence type="ECO:0000313" key="4">
    <source>
        <dbReference type="EMBL" id="KRX01957.1"/>
    </source>
</evidence>
<dbReference type="GO" id="GO:0008047">
    <property type="term" value="F:enzyme activator activity"/>
    <property type="evidence" value="ECO:0007669"/>
    <property type="project" value="InterPro"/>
</dbReference>
<evidence type="ECO:0000256" key="3">
    <source>
        <dbReference type="ARBA" id="ARBA00022490"/>
    </source>
</evidence>
<name>A0A0V0QIU8_PSEPJ</name>
<comment type="similarity">
    <text evidence="2">Belongs to the DCP1 family.</text>
</comment>
<evidence type="ECO:0000313" key="5">
    <source>
        <dbReference type="Proteomes" id="UP000054937"/>
    </source>
</evidence>
<evidence type="ECO:0000256" key="1">
    <source>
        <dbReference type="ARBA" id="ARBA00004496"/>
    </source>
</evidence>
<gene>
    <name evidence="4" type="ORF">PPERSA_07602</name>
</gene>
<dbReference type="OrthoDB" id="440673at2759"/>
<organism evidence="4 5">
    <name type="scientific">Pseudocohnilembus persalinus</name>
    <name type="common">Ciliate</name>
    <dbReference type="NCBI Taxonomy" id="266149"/>
    <lineage>
        <taxon>Eukaryota</taxon>
        <taxon>Sar</taxon>
        <taxon>Alveolata</taxon>
        <taxon>Ciliophora</taxon>
        <taxon>Intramacronucleata</taxon>
        <taxon>Oligohymenophorea</taxon>
        <taxon>Scuticociliatia</taxon>
        <taxon>Philasterida</taxon>
        <taxon>Pseudocohnilembidae</taxon>
        <taxon>Pseudocohnilembus</taxon>
    </lineage>
</organism>
<comment type="caution">
    <text evidence="4">The sequence shown here is derived from an EMBL/GenBank/DDBJ whole genome shotgun (WGS) entry which is preliminary data.</text>
</comment>
<keyword evidence="3" id="KW-0963">Cytoplasm</keyword>
<keyword evidence="5" id="KW-1185">Reference proteome</keyword>
<dbReference type="AlphaFoldDB" id="A0A0V0QIU8"/>
<dbReference type="Gene3D" id="2.30.29.30">
    <property type="entry name" value="Pleckstrin-homology domain (PH domain)/Phosphotyrosine-binding domain (PTB)"/>
    <property type="match status" value="1"/>
</dbReference>
<protein>
    <submittedName>
        <fullName evidence="4">Uncharacterized protein</fullName>
    </submittedName>
</protein>
<dbReference type="Proteomes" id="UP000054937">
    <property type="component" value="Unassembled WGS sequence"/>
</dbReference>
<evidence type="ECO:0000256" key="2">
    <source>
        <dbReference type="ARBA" id="ARBA00008778"/>
    </source>
</evidence>
<dbReference type="SUPFAM" id="SSF50729">
    <property type="entry name" value="PH domain-like"/>
    <property type="match status" value="1"/>
</dbReference>
<dbReference type="InterPro" id="IPR011993">
    <property type="entry name" value="PH-like_dom_sf"/>
</dbReference>